<feature type="domain" description="Carboxylesterase type B" evidence="7">
    <location>
        <begin position="33"/>
        <end position="540"/>
    </location>
</feature>
<keyword evidence="5" id="KW-1133">Transmembrane helix</keyword>
<comment type="similarity">
    <text evidence="1">Belongs to the type-B carboxylesterase/lipase family.</text>
</comment>
<dbReference type="InterPro" id="IPR029058">
    <property type="entry name" value="AB_hydrolase_fold"/>
</dbReference>
<evidence type="ECO:0000313" key="8">
    <source>
        <dbReference type="Proteomes" id="UP000504634"/>
    </source>
</evidence>
<dbReference type="PROSITE" id="PS00941">
    <property type="entry name" value="CARBOXYLESTERASE_B_2"/>
    <property type="match status" value="1"/>
</dbReference>
<dbReference type="Pfam" id="PF00135">
    <property type="entry name" value="COesterase"/>
    <property type="match status" value="1"/>
</dbReference>
<feature type="signal peptide" evidence="6">
    <location>
        <begin position="1"/>
        <end position="25"/>
    </location>
</feature>
<dbReference type="Proteomes" id="UP000504634">
    <property type="component" value="Unplaced"/>
</dbReference>
<evidence type="ECO:0000256" key="4">
    <source>
        <dbReference type="ARBA" id="ARBA00023180"/>
    </source>
</evidence>
<keyword evidence="2" id="KW-0719">Serine esterase</keyword>
<dbReference type="GO" id="GO:0019695">
    <property type="term" value="P:choline metabolic process"/>
    <property type="evidence" value="ECO:0007669"/>
    <property type="project" value="TreeGrafter"/>
</dbReference>
<evidence type="ECO:0000256" key="3">
    <source>
        <dbReference type="ARBA" id="ARBA00022801"/>
    </source>
</evidence>
<evidence type="ECO:0000256" key="1">
    <source>
        <dbReference type="ARBA" id="ARBA00005964"/>
    </source>
</evidence>
<keyword evidence="3" id="KW-0378">Hydrolase</keyword>
<dbReference type="GO" id="GO:0003990">
    <property type="term" value="F:acetylcholinesterase activity"/>
    <property type="evidence" value="ECO:0007669"/>
    <property type="project" value="TreeGrafter"/>
</dbReference>
<feature type="chain" id="PRO_5026722011" evidence="6">
    <location>
        <begin position="26"/>
        <end position="697"/>
    </location>
</feature>
<keyword evidence="4" id="KW-0325">Glycoprotein</keyword>
<reference evidence="9" key="1">
    <citation type="submission" date="2025-08" db="UniProtKB">
        <authorList>
            <consortium name="RefSeq"/>
        </authorList>
    </citation>
    <scope>IDENTIFICATION</scope>
    <source>
        <strain evidence="9">11010-0011.00</strain>
        <tissue evidence="9">Whole body</tissue>
    </source>
</reference>
<keyword evidence="8" id="KW-1185">Reference proteome</keyword>
<dbReference type="SUPFAM" id="SSF53474">
    <property type="entry name" value="alpha/beta-Hydrolases"/>
    <property type="match status" value="1"/>
</dbReference>
<proteinExistence type="inferred from homology"/>
<dbReference type="GeneID" id="115634168"/>
<dbReference type="Gene3D" id="3.40.50.1820">
    <property type="entry name" value="alpha/beta hydrolase"/>
    <property type="match status" value="1"/>
</dbReference>
<dbReference type="InterPro" id="IPR019819">
    <property type="entry name" value="Carboxylesterase_B_CS"/>
</dbReference>
<feature type="transmembrane region" description="Helical" evidence="5">
    <location>
        <begin position="657"/>
        <end position="678"/>
    </location>
</feature>
<dbReference type="AlphaFoldDB" id="A0A6J2UGM0"/>
<keyword evidence="6" id="KW-0732">Signal</keyword>
<dbReference type="PANTHER" id="PTHR43918:SF4">
    <property type="entry name" value="CARBOXYLIC ESTER HYDROLASE"/>
    <property type="match status" value="1"/>
</dbReference>
<evidence type="ECO:0000256" key="6">
    <source>
        <dbReference type="SAM" id="SignalP"/>
    </source>
</evidence>
<dbReference type="GO" id="GO:0005615">
    <property type="term" value="C:extracellular space"/>
    <property type="evidence" value="ECO:0007669"/>
    <property type="project" value="TreeGrafter"/>
</dbReference>
<evidence type="ECO:0000313" key="9">
    <source>
        <dbReference type="RefSeq" id="XP_030387616.1"/>
    </source>
</evidence>
<accession>A0A6J2UGM0</accession>
<dbReference type="RefSeq" id="XP_030387616.1">
    <property type="nucleotide sequence ID" value="XM_030531756.1"/>
</dbReference>
<protein>
    <submittedName>
        <fullName evidence="9">Acetylcholinesterase</fullName>
    </submittedName>
</protein>
<sequence>MAQNVQLDTLLKLLILLLIAVACIGFECCLGQQTHIKLEQGDVMGLKVFPDGARTSVYAFLGIPYAQPPVGELRFAASKPHPGWNKTLQAVSMQPICPQLSNTVYDESPESSPARTEATAEDCLYLNIWTPEAGMRYGNVPVLVVITGEEFAYDWPRSNRANGLDLAAEGVVVVSVQYRSNIYGWLSLGNKELPGNYGLSDIQLALRWLQGNVQSFGGNVEQLTLLGHGSSGAPLTLASVLISTQPLPKQLILMSPGPVLRALDTGHETRIVETSRILVQKLGCHFVEQYQQMVACLRRKSHDDLLRAYESVYNHGNGSLQLGALLPGGLVSRIGNATQLPTLLLGVVSNEGGFMQDYWLDLAREGPEALRQYINYTVLPNVLRSVDAKATGSLVEAIFWRYFSGEANNNVIHMLWGMQRLLSEALYETPFMRLLQLLDRFNGNYAYIFDHAHSMDMRGKRNLFGGASHSADLPLLLGPSLFQQIARRRFNSEEEQLCRKLRGAFANFVKSGNPTPGRIYDAWLPYTKQRPFIYSLGELSKKDSSVPLVDETQIEAMLHGEQTSQQDRSLSRPNRNEYKAPIYLLASNRKGNSYVANNQLDSGYGSHLRRVYGFWHLLVPTTMTENDEGSSSGNGALGQRVRLMEANADAARYRQGFYAMLGLVCLLLGCLCICVYLLRRDPLRIAGGSASEEHCCL</sequence>
<dbReference type="InterPro" id="IPR002018">
    <property type="entry name" value="CarbesteraseB"/>
</dbReference>
<evidence type="ECO:0000259" key="7">
    <source>
        <dbReference type="Pfam" id="PF00135"/>
    </source>
</evidence>
<dbReference type="GO" id="GO:0006581">
    <property type="term" value="P:acetylcholine catabolic process"/>
    <property type="evidence" value="ECO:0007669"/>
    <property type="project" value="TreeGrafter"/>
</dbReference>
<dbReference type="PANTHER" id="PTHR43918">
    <property type="entry name" value="ACETYLCHOLINESTERASE"/>
    <property type="match status" value="1"/>
</dbReference>
<name>A0A6J2UGM0_DROLE</name>
<organism evidence="8 9">
    <name type="scientific">Drosophila lebanonensis</name>
    <name type="common">Fruit fly</name>
    <name type="synonym">Scaptodrosophila lebanonensis</name>
    <dbReference type="NCBI Taxonomy" id="7225"/>
    <lineage>
        <taxon>Eukaryota</taxon>
        <taxon>Metazoa</taxon>
        <taxon>Ecdysozoa</taxon>
        <taxon>Arthropoda</taxon>
        <taxon>Hexapoda</taxon>
        <taxon>Insecta</taxon>
        <taxon>Pterygota</taxon>
        <taxon>Neoptera</taxon>
        <taxon>Endopterygota</taxon>
        <taxon>Diptera</taxon>
        <taxon>Brachycera</taxon>
        <taxon>Muscomorpha</taxon>
        <taxon>Ephydroidea</taxon>
        <taxon>Drosophilidae</taxon>
        <taxon>Scaptodrosophila</taxon>
    </lineage>
</organism>
<keyword evidence="5" id="KW-0812">Transmembrane</keyword>
<dbReference type="OrthoDB" id="19501at2759"/>
<dbReference type="GO" id="GO:0005886">
    <property type="term" value="C:plasma membrane"/>
    <property type="evidence" value="ECO:0007669"/>
    <property type="project" value="TreeGrafter"/>
</dbReference>
<evidence type="ECO:0000256" key="5">
    <source>
        <dbReference type="SAM" id="Phobius"/>
    </source>
</evidence>
<evidence type="ECO:0000256" key="2">
    <source>
        <dbReference type="ARBA" id="ARBA00022487"/>
    </source>
</evidence>
<keyword evidence="5" id="KW-0472">Membrane</keyword>
<gene>
    <name evidence="9" type="primary">LOC115634168</name>
</gene>
<dbReference type="InterPro" id="IPR050654">
    <property type="entry name" value="AChE-related_enzymes"/>
</dbReference>